<evidence type="ECO:0000256" key="7">
    <source>
        <dbReference type="SAM" id="MobiDB-lite"/>
    </source>
</evidence>
<dbReference type="InterPro" id="IPR006634">
    <property type="entry name" value="TLC-dom"/>
</dbReference>
<feature type="region of interest" description="Disordered" evidence="7">
    <location>
        <begin position="1"/>
        <end position="38"/>
    </location>
</feature>
<proteinExistence type="inferred from homology"/>
<feature type="domain" description="TLC" evidence="9">
    <location>
        <begin position="140"/>
        <end position="377"/>
    </location>
</feature>
<dbReference type="SMART" id="SM00724">
    <property type="entry name" value="TLC"/>
    <property type="match status" value="1"/>
</dbReference>
<dbReference type="EMBL" id="JAHFYH010000041">
    <property type="protein sequence ID" value="KAH0219660.1"/>
    <property type="molecule type" value="Genomic_DNA"/>
</dbReference>
<evidence type="ECO:0000313" key="11">
    <source>
        <dbReference type="Proteomes" id="UP000767238"/>
    </source>
</evidence>
<name>A0A9P8GEZ3_AURME</name>
<feature type="non-terminal residue" evidence="10">
    <location>
        <position position="473"/>
    </location>
</feature>
<keyword evidence="4 8" id="KW-1133">Transmembrane helix</keyword>
<gene>
    <name evidence="10" type="ORF">KCV03_g5858</name>
</gene>
<feature type="compositionally biased region" description="Acidic residues" evidence="7">
    <location>
        <begin position="385"/>
        <end position="402"/>
    </location>
</feature>
<dbReference type="GO" id="GO:0050291">
    <property type="term" value="F:sphingosine N-acyltransferase activity"/>
    <property type="evidence" value="ECO:0007669"/>
    <property type="project" value="InterPro"/>
</dbReference>
<reference evidence="10" key="1">
    <citation type="journal article" date="2021" name="J Fungi (Basel)">
        <title>Virulence traits and population genomics of the black yeast Aureobasidium melanogenum.</title>
        <authorList>
            <person name="Cernosa A."/>
            <person name="Sun X."/>
            <person name="Gostincar C."/>
            <person name="Fang C."/>
            <person name="Gunde-Cimerman N."/>
            <person name="Song Z."/>
        </authorList>
    </citation>
    <scope>NUCLEOTIDE SEQUENCE</scope>
    <source>
        <strain evidence="10">EXF-8016</strain>
    </source>
</reference>
<keyword evidence="5 6" id="KW-0472">Membrane</keyword>
<dbReference type="Pfam" id="PF03798">
    <property type="entry name" value="TRAM_LAG1_CLN8"/>
    <property type="match status" value="1"/>
</dbReference>
<feature type="transmembrane region" description="Helical" evidence="8">
    <location>
        <begin position="346"/>
        <end position="365"/>
    </location>
</feature>
<sequence>MASVASTPATAHAQSFPQHLNMPTCNPTSQTKKRSKRKHESLSSSLCATLVEHQLGLSINVLMLLVLTHVCFPSLRSSTIQYFTLSYYDAQTGLYNPGWQDLKFVSLCIIVFTGLRAAAMDYALVPMARKCGIHKKKATIRFAEQAWLVLYYAAFWFLGTYLVYESPYFNNLPAMWSAFPTRSMTGLFKLYYLAQFGFWLQQIMVINIEERRKDHWQMFTHHIITCLLLIGSYGYYQTKVGNVILCLMDVVDLVFPIAKLLKYMGMQTACDIAFGVFMLSWFVARHVFYLAVCWSIYADVPVEMPYGCYNAVTGAKTSEDGGNEVLSNVLHAYTSGNGDVCFNEKIHYGFLGLLLALQVITIIWFGMICRVAYRVVCGKGADDTRSDDEEEEEEEEEEEDTLDTVRDFSTKEPELRLAPLEEEVGVESLRFTRRPSPAAKRTSEKSRASGISIPGNHKELLGRIGCDKPAGGS</sequence>
<dbReference type="AlphaFoldDB" id="A0A9P8GEZ3"/>
<dbReference type="PANTHER" id="PTHR12560">
    <property type="entry name" value="LONGEVITY ASSURANCE FACTOR 1 LAG1"/>
    <property type="match status" value="1"/>
</dbReference>
<evidence type="ECO:0000256" key="5">
    <source>
        <dbReference type="ARBA" id="ARBA00023136"/>
    </source>
</evidence>
<evidence type="ECO:0000256" key="1">
    <source>
        <dbReference type="ARBA" id="ARBA00004141"/>
    </source>
</evidence>
<feature type="transmembrane region" description="Helical" evidence="8">
    <location>
        <begin position="104"/>
        <end position="125"/>
    </location>
</feature>
<evidence type="ECO:0000256" key="3">
    <source>
        <dbReference type="ARBA" id="ARBA00022692"/>
    </source>
</evidence>
<dbReference type="Proteomes" id="UP000767238">
    <property type="component" value="Unassembled WGS sequence"/>
</dbReference>
<feature type="compositionally biased region" description="Polar residues" evidence="7">
    <location>
        <begin position="1"/>
        <end position="30"/>
    </location>
</feature>
<keyword evidence="3 6" id="KW-0812">Transmembrane</keyword>
<evidence type="ECO:0000259" key="9">
    <source>
        <dbReference type="PROSITE" id="PS50922"/>
    </source>
</evidence>
<feature type="transmembrane region" description="Helical" evidence="8">
    <location>
        <begin position="242"/>
        <end position="261"/>
    </location>
</feature>
<comment type="caution">
    <text evidence="10">The sequence shown here is derived from an EMBL/GenBank/DDBJ whole genome shotgun (WGS) entry which is preliminary data.</text>
</comment>
<evidence type="ECO:0000256" key="2">
    <source>
        <dbReference type="ARBA" id="ARBA00009808"/>
    </source>
</evidence>
<evidence type="ECO:0000256" key="6">
    <source>
        <dbReference type="PROSITE-ProRule" id="PRU00205"/>
    </source>
</evidence>
<dbReference type="GO" id="GO:0046513">
    <property type="term" value="P:ceramide biosynthetic process"/>
    <property type="evidence" value="ECO:0007669"/>
    <property type="project" value="InterPro"/>
</dbReference>
<feature type="compositionally biased region" description="Basic and acidic residues" evidence="7">
    <location>
        <begin position="403"/>
        <end position="415"/>
    </location>
</feature>
<feature type="transmembrane region" description="Helical" evidence="8">
    <location>
        <begin position="42"/>
        <end position="67"/>
    </location>
</feature>
<evidence type="ECO:0000256" key="4">
    <source>
        <dbReference type="ARBA" id="ARBA00022989"/>
    </source>
</evidence>
<reference evidence="10" key="2">
    <citation type="submission" date="2021-08" db="EMBL/GenBank/DDBJ databases">
        <authorList>
            <person name="Gostincar C."/>
            <person name="Sun X."/>
            <person name="Song Z."/>
            <person name="Gunde-Cimerman N."/>
        </authorList>
    </citation>
    <scope>NUCLEOTIDE SEQUENCE</scope>
    <source>
        <strain evidence="10">EXF-8016</strain>
    </source>
</reference>
<feature type="region of interest" description="Disordered" evidence="7">
    <location>
        <begin position="382"/>
        <end position="473"/>
    </location>
</feature>
<dbReference type="PANTHER" id="PTHR12560:SF0">
    <property type="entry name" value="LD18904P"/>
    <property type="match status" value="1"/>
</dbReference>
<dbReference type="InterPro" id="IPR016439">
    <property type="entry name" value="Lag1/Lac1-like"/>
</dbReference>
<feature type="transmembrane region" description="Helical" evidence="8">
    <location>
        <begin position="146"/>
        <end position="164"/>
    </location>
</feature>
<accession>A0A9P8GEZ3</accession>
<feature type="transmembrane region" description="Helical" evidence="8">
    <location>
        <begin position="273"/>
        <end position="297"/>
    </location>
</feature>
<dbReference type="OrthoDB" id="537032at2759"/>
<dbReference type="GO" id="GO:0016020">
    <property type="term" value="C:membrane"/>
    <property type="evidence" value="ECO:0007669"/>
    <property type="project" value="UniProtKB-SubCell"/>
</dbReference>
<feature type="transmembrane region" description="Helical" evidence="8">
    <location>
        <begin position="184"/>
        <end position="206"/>
    </location>
</feature>
<organism evidence="10 11">
    <name type="scientific">Aureobasidium melanogenum</name>
    <name type="common">Aureobasidium pullulans var. melanogenum</name>
    <dbReference type="NCBI Taxonomy" id="46634"/>
    <lineage>
        <taxon>Eukaryota</taxon>
        <taxon>Fungi</taxon>
        <taxon>Dikarya</taxon>
        <taxon>Ascomycota</taxon>
        <taxon>Pezizomycotina</taxon>
        <taxon>Dothideomycetes</taxon>
        <taxon>Dothideomycetidae</taxon>
        <taxon>Dothideales</taxon>
        <taxon>Saccotheciaceae</taxon>
        <taxon>Aureobasidium</taxon>
    </lineage>
</organism>
<protein>
    <submittedName>
        <fullName evidence="10">Sphingosine N-acyltransferase lac1</fullName>
    </submittedName>
</protein>
<evidence type="ECO:0000313" key="10">
    <source>
        <dbReference type="EMBL" id="KAH0219660.1"/>
    </source>
</evidence>
<feature type="transmembrane region" description="Helical" evidence="8">
    <location>
        <begin position="218"/>
        <end position="236"/>
    </location>
</feature>
<comment type="subcellular location">
    <subcellularLocation>
        <location evidence="1">Membrane</location>
        <topology evidence="1">Multi-pass membrane protein</topology>
    </subcellularLocation>
</comment>
<evidence type="ECO:0000256" key="8">
    <source>
        <dbReference type="SAM" id="Phobius"/>
    </source>
</evidence>
<comment type="similarity">
    <text evidence="2">Belongs to the sphingosine N-acyltransferase family.</text>
</comment>
<dbReference type="PROSITE" id="PS50922">
    <property type="entry name" value="TLC"/>
    <property type="match status" value="1"/>
</dbReference>